<gene>
    <name evidence="2" type="ORF">D8Y22_17735</name>
</gene>
<dbReference type="Proteomes" id="UP000318864">
    <property type="component" value="Unassembled WGS sequence"/>
</dbReference>
<protein>
    <submittedName>
        <fullName evidence="2">Uncharacterized protein</fullName>
    </submittedName>
</protein>
<dbReference type="EMBL" id="RBZW01000058">
    <property type="protein sequence ID" value="THE63654.1"/>
    <property type="molecule type" value="Genomic_DNA"/>
</dbReference>
<feature type="region of interest" description="Disordered" evidence="1">
    <location>
        <begin position="1"/>
        <end position="63"/>
    </location>
</feature>
<accession>A0A4S3THY9</accession>
<dbReference type="AlphaFoldDB" id="A0A4S3THY9"/>
<proteinExistence type="predicted"/>
<evidence type="ECO:0000313" key="3">
    <source>
        <dbReference type="Proteomes" id="UP000318864"/>
    </source>
</evidence>
<name>A0A4S3THY9_9EURY</name>
<feature type="compositionally biased region" description="Basic and acidic residues" evidence="1">
    <location>
        <begin position="9"/>
        <end position="31"/>
    </location>
</feature>
<reference evidence="2 3" key="1">
    <citation type="submission" date="2018-10" db="EMBL/GenBank/DDBJ databases">
        <title>Natronolimnobius sp. XQ-INN 246 isolated from Inner Mongolia Autonomous Region of China.</title>
        <authorList>
            <person name="Xue Q."/>
        </authorList>
    </citation>
    <scope>NUCLEOTIDE SEQUENCE [LARGE SCALE GENOMIC DNA]</scope>
    <source>
        <strain evidence="2 3">XQ-INN 246</strain>
    </source>
</reference>
<feature type="compositionally biased region" description="Acidic residues" evidence="1">
    <location>
        <begin position="50"/>
        <end position="63"/>
    </location>
</feature>
<evidence type="ECO:0000313" key="2">
    <source>
        <dbReference type="EMBL" id="THE63654.1"/>
    </source>
</evidence>
<organism evidence="2 3">
    <name type="scientific">Salinadaptatus halalkaliphilus</name>
    <dbReference type="NCBI Taxonomy" id="2419781"/>
    <lineage>
        <taxon>Archaea</taxon>
        <taxon>Methanobacteriati</taxon>
        <taxon>Methanobacteriota</taxon>
        <taxon>Stenosarchaea group</taxon>
        <taxon>Halobacteria</taxon>
        <taxon>Halobacteriales</taxon>
        <taxon>Natrialbaceae</taxon>
        <taxon>Salinadaptatus</taxon>
    </lineage>
</organism>
<comment type="caution">
    <text evidence="2">The sequence shown here is derived from an EMBL/GenBank/DDBJ whole genome shotgun (WGS) entry which is preliminary data.</text>
</comment>
<dbReference type="RefSeq" id="WP_141466001.1">
    <property type="nucleotide sequence ID" value="NZ_RBZW01000058.1"/>
</dbReference>
<keyword evidence="3" id="KW-1185">Reference proteome</keyword>
<evidence type="ECO:0000256" key="1">
    <source>
        <dbReference type="SAM" id="MobiDB-lite"/>
    </source>
</evidence>
<sequence>MAEDDTDRADEREAERAAEIGDELERIGRDPDEVDDGSADLGTQNAPREEAEELEDLEEADEG</sequence>